<evidence type="ECO:0000313" key="5">
    <source>
        <dbReference type="Proteomes" id="UP001589647"/>
    </source>
</evidence>
<proteinExistence type="predicted"/>
<dbReference type="EC" id="2.3.1.-" evidence="4"/>
<reference evidence="4 5" key="1">
    <citation type="submission" date="2024-09" db="EMBL/GenBank/DDBJ databases">
        <authorList>
            <person name="Sun Q."/>
            <person name="Mori K."/>
        </authorList>
    </citation>
    <scope>NUCLEOTIDE SEQUENCE [LARGE SCALE GENOMIC DNA]</scope>
    <source>
        <strain evidence="4 5">CCM 3426</strain>
    </source>
</reference>
<dbReference type="EMBL" id="JBHMEI010000006">
    <property type="protein sequence ID" value="MFB9201990.1"/>
    <property type="molecule type" value="Genomic_DNA"/>
</dbReference>
<keyword evidence="2 4" id="KW-0012">Acyltransferase</keyword>
<name>A0ABV5IBS9_9ACTN</name>
<feature type="domain" description="N-acetyltransferase" evidence="3">
    <location>
        <begin position="3"/>
        <end position="156"/>
    </location>
</feature>
<accession>A0ABV5IBS9</accession>
<dbReference type="InterPro" id="IPR016181">
    <property type="entry name" value="Acyl_CoA_acyltransferase"/>
</dbReference>
<feature type="domain" description="N-acetyltransferase" evidence="3">
    <location>
        <begin position="168"/>
        <end position="321"/>
    </location>
</feature>
<dbReference type="GO" id="GO:0016746">
    <property type="term" value="F:acyltransferase activity"/>
    <property type="evidence" value="ECO:0007669"/>
    <property type="project" value="UniProtKB-KW"/>
</dbReference>
<organism evidence="4 5">
    <name type="scientific">Nonomuraea spiralis</name>
    <dbReference type="NCBI Taxonomy" id="46182"/>
    <lineage>
        <taxon>Bacteria</taxon>
        <taxon>Bacillati</taxon>
        <taxon>Actinomycetota</taxon>
        <taxon>Actinomycetes</taxon>
        <taxon>Streptosporangiales</taxon>
        <taxon>Streptosporangiaceae</taxon>
        <taxon>Nonomuraea</taxon>
    </lineage>
</organism>
<gene>
    <name evidence="4" type="ORF">ACFFV7_12380</name>
</gene>
<dbReference type="Proteomes" id="UP001589647">
    <property type="component" value="Unassembled WGS sequence"/>
</dbReference>
<dbReference type="PANTHER" id="PTHR43877">
    <property type="entry name" value="AMINOALKYLPHOSPHONATE N-ACETYLTRANSFERASE-RELATED-RELATED"/>
    <property type="match status" value="1"/>
</dbReference>
<comment type="caution">
    <text evidence="4">The sequence shown here is derived from an EMBL/GenBank/DDBJ whole genome shotgun (WGS) entry which is preliminary data.</text>
</comment>
<evidence type="ECO:0000313" key="4">
    <source>
        <dbReference type="EMBL" id="MFB9201990.1"/>
    </source>
</evidence>
<dbReference type="Pfam" id="PF00583">
    <property type="entry name" value="Acetyltransf_1"/>
    <property type="match status" value="2"/>
</dbReference>
<protein>
    <submittedName>
        <fullName evidence="4">GNAT family N-acetyltransferase</fullName>
        <ecNumber evidence="4">2.3.1.-</ecNumber>
    </submittedName>
</protein>
<evidence type="ECO:0000256" key="2">
    <source>
        <dbReference type="ARBA" id="ARBA00023315"/>
    </source>
</evidence>
<keyword evidence="5" id="KW-1185">Reference proteome</keyword>
<dbReference type="RefSeq" id="WP_189647206.1">
    <property type="nucleotide sequence ID" value="NZ_BMRC01000004.1"/>
</dbReference>
<evidence type="ECO:0000256" key="1">
    <source>
        <dbReference type="ARBA" id="ARBA00022679"/>
    </source>
</evidence>
<dbReference type="CDD" id="cd04301">
    <property type="entry name" value="NAT_SF"/>
    <property type="match status" value="1"/>
</dbReference>
<sequence length="321" mass="34893">MSLAWEPLTPDDAEALTDLLAAIEAEDHTGEVHDLDDVREQLGHHLIDLAAGTLAAREGDRIVAFGYLPVRQSATESHVMRLWGGVHPAHRRRGLGRRLIDWSLATAPPLSEKVFPGVPLEIHLNAPDSNQGLKALAEGTGFTAGRWFAEMGRPLSGDLPAFTPPPGVSIVPWSPDLDEGARNVRNESFLDHWGSVPHTPESWRDYIVGSRNFLPGSSYLALHEDRAVGVLITHTFEGYNEQSGERRAWIQIIGTLREWRGKGVASALIAHALAAFRAQGFDTTGLGVDADNPTGAVSVYARSGFEILQRSTNYVLPVTPG</sequence>
<dbReference type="InterPro" id="IPR000182">
    <property type="entry name" value="GNAT_dom"/>
</dbReference>
<dbReference type="SUPFAM" id="SSF55729">
    <property type="entry name" value="Acyl-CoA N-acyltransferases (Nat)"/>
    <property type="match status" value="2"/>
</dbReference>
<dbReference type="InterPro" id="IPR050832">
    <property type="entry name" value="Bact_Acetyltransf"/>
</dbReference>
<dbReference type="PROSITE" id="PS51186">
    <property type="entry name" value="GNAT"/>
    <property type="match status" value="2"/>
</dbReference>
<evidence type="ECO:0000259" key="3">
    <source>
        <dbReference type="PROSITE" id="PS51186"/>
    </source>
</evidence>
<dbReference type="Gene3D" id="3.40.630.30">
    <property type="match status" value="1"/>
</dbReference>
<keyword evidence="1 4" id="KW-0808">Transferase</keyword>